<evidence type="ECO:0000313" key="3">
    <source>
        <dbReference type="RefSeq" id="XP_033458822.1"/>
    </source>
</evidence>
<protein>
    <submittedName>
        <fullName evidence="3">Uncharacterized protein</fullName>
    </submittedName>
</protein>
<dbReference type="RefSeq" id="XP_033458822.1">
    <property type="nucleotide sequence ID" value="XM_033607785.1"/>
</dbReference>
<dbReference type="Proteomes" id="UP000504637">
    <property type="component" value="Unplaced"/>
</dbReference>
<reference evidence="3" key="3">
    <citation type="submission" date="2025-08" db="UniProtKB">
        <authorList>
            <consortium name="RefSeq"/>
        </authorList>
    </citation>
    <scope>IDENTIFICATION</scope>
    <source>
        <strain evidence="3">CBS 342.82</strain>
    </source>
</reference>
<feature type="compositionally biased region" description="Low complexity" evidence="1">
    <location>
        <begin position="10"/>
        <end position="25"/>
    </location>
</feature>
<keyword evidence="2" id="KW-1185">Reference proteome</keyword>
<proteinExistence type="predicted"/>
<gene>
    <name evidence="3" type="ORF">K489DRAFT_411201</name>
</gene>
<name>A0A6J3M189_9PEZI</name>
<dbReference type="GeneID" id="54365584"/>
<evidence type="ECO:0000256" key="1">
    <source>
        <dbReference type="SAM" id="MobiDB-lite"/>
    </source>
</evidence>
<dbReference type="AlphaFoldDB" id="A0A6J3M189"/>
<reference evidence="3" key="2">
    <citation type="submission" date="2020-04" db="EMBL/GenBank/DDBJ databases">
        <authorList>
            <consortium name="NCBI Genome Project"/>
        </authorList>
    </citation>
    <scope>NUCLEOTIDE SEQUENCE</scope>
    <source>
        <strain evidence="3">CBS 342.82</strain>
    </source>
</reference>
<feature type="compositionally biased region" description="Low complexity" evidence="1">
    <location>
        <begin position="65"/>
        <end position="76"/>
    </location>
</feature>
<organism evidence="3">
    <name type="scientific">Dissoconium aciculare CBS 342.82</name>
    <dbReference type="NCBI Taxonomy" id="1314786"/>
    <lineage>
        <taxon>Eukaryota</taxon>
        <taxon>Fungi</taxon>
        <taxon>Dikarya</taxon>
        <taxon>Ascomycota</taxon>
        <taxon>Pezizomycotina</taxon>
        <taxon>Dothideomycetes</taxon>
        <taxon>Dothideomycetidae</taxon>
        <taxon>Mycosphaerellales</taxon>
        <taxon>Dissoconiaceae</taxon>
        <taxon>Dissoconium</taxon>
    </lineage>
</organism>
<sequence length="110" mass="11922">MFNSLQGKRPQSQQPQSNSPLFQQQVRNLDTRVASKPAPRSQIEAMPPNQTSTIAPTPDTKDRSSSPASKLAAASATIKWQPPSFGSSNSRGPQIGPIDHVFKNSRSPKL</sequence>
<feature type="region of interest" description="Disordered" evidence="1">
    <location>
        <begin position="1"/>
        <end position="110"/>
    </location>
</feature>
<evidence type="ECO:0000313" key="2">
    <source>
        <dbReference type="Proteomes" id="UP000504637"/>
    </source>
</evidence>
<reference evidence="3" key="1">
    <citation type="submission" date="2020-01" db="EMBL/GenBank/DDBJ databases">
        <authorList>
            <consortium name="DOE Joint Genome Institute"/>
            <person name="Haridas S."/>
            <person name="Albert R."/>
            <person name="Binder M."/>
            <person name="Bloem J."/>
            <person name="Labutti K."/>
            <person name="Salamov A."/>
            <person name="Andreopoulos B."/>
            <person name="Baker S.E."/>
            <person name="Barry K."/>
            <person name="Bills G."/>
            <person name="Bluhm B.H."/>
            <person name="Cannon C."/>
            <person name="Castanera R."/>
            <person name="Culley D.E."/>
            <person name="Daum C."/>
            <person name="Ezra D."/>
            <person name="Gonzalez J.B."/>
            <person name="Henrissat B."/>
            <person name="Kuo A."/>
            <person name="Liang C."/>
            <person name="Lipzen A."/>
            <person name="Lutzoni F."/>
            <person name="Magnuson J."/>
            <person name="Mondo S."/>
            <person name="Nolan M."/>
            <person name="Ohm R."/>
            <person name="Pangilinan J."/>
            <person name="Park H.-J."/>
            <person name="Ramirez L."/>
            <person name="Alfaro M."/>
            <person name="Sun H."/>
            <person name="Tritt A."/>
            <person name="Yoshinaga Y."/>
            <person name="Zwiers L.-H."/>
            <person name="Turgeon B.G."/>
            <person name="Goodwin S.B."/>
            <person name="Spatafora J.W."/>
            <person name="Crous P.W."/>
            <person name="Grigoriev I.V."/>
        </authorList>
    </citation>
    <scope>NUCLEOTIDE SEQUENCE</scope>
    <source>
        <strain evidence="3">CBS 342.82</strain>
    </source>
</reference>
<accession>A0A6J3M189</accession>